<evidence type="ECO:0000313" key="3">
    <source>
        <dbReference type="Proteomes" id="UP000644660"/>
    </source>
</evidence>
<dbReference type="AlphaFoldDB" id="A0A8H2VCI6"/>
<keyword evidence="1" id="KW-0472">Membrane</keyword>
<proteinExistence type="predicted"/>
<dbReference type="PANTHER" id="PTHR41807">
    <property type="entry name" value="GLUTATHIONE TRANSFERASE 3"/>
    <property type="match status" value="1"/>
</dbReference>
<evidence type="ECO:0000313" key="2">
    <source>
        <dbReference type="EMBL" id="CAB4252766.1"/>
    </source>
</evidence>
<dbReference type="GeneID" id="64855902"/>
<protein>
    <submittedName>
        <fullName evidence="2">Uncharacterized protein</fullName>
    </submittedName>
</protein>
<dbReference type="InterPro" id="IPR038872">
    <property type="entry name" value="Put_GTT3"/>
</dbReference>
<name>A0A8H2VCI6_9SACH</name>
<sequence>MSLESSPLKESVVDMSDMITAPAGRSLRKVGKKTKKYSFSRWKKMELLDLCEKLKLDDISTSATKTVVIDLVERYLASLAHPLDTEIEFPELKDYFDSVQPASDEEHVAPIVVEKENNNDATNYNTLNFKENEISGNDDETPFKFNLQERFCDIVESTKILNENVQDFFSSLITITIIFQIIEALLLIQDFFQNDRNNDYNLIVLLLVWAITYVGVPMLFAYYFNFIRYDLMIEIDPMMMNITKGLLFLLLQHSHINTTSTNHIIDNFSDGVSSFKHSKICGCFLMKYLGVMSSILGNIPFIFAIVGSLITLYVL</sequence>
<keyword evidence="3" id="KW-1185">Reference proteome</keyword>
<dbReference type="OrthoDB" id="4034134at2759"/>
<keyword evidence="1" id="KW-1133">Transmembrane helix</keyword>
<dbReference type="RefSeq" id="XP_041404804.1">
    <property type="nucleotide sequence ID" value="XM_041548870.1"/>
</dbReference>
<evidence type="ECO:0000256" key="1">
    <source>
        <dbReference type="SAM" id="Phobius"/>
    </source>
</evidence>
<keyword evidence="1" id="KW-0812">Transmembrane</keyword>
<feature type="transmembrane region" description="Helical" evidence="1">
    <location>
        <begin position="168"/>
        <end position="188"/>
    </location>
</feature>
<comment type="caution">
    <text evidence="2">The sequence shown here is derived from an EMBL/GenBank/DDBJ whole genome shotgun (WGS) entry which is preliminary data.</text>
</comment>
<feature type="transmembrane region" description="Helical" evidence="1">
    <location>
        <begin position="200"/>
        <end position="224"/>
    </location>
</feature>
<gene>
    <name evidence="2" type="ORF">KABA2_02S03872</name>
</gene>
<accession>A0A8H2VCI6</accession>
<dbReference type="Proteomes" id="UP000644660">
    <property type="component" value="Unassembled WGS sequence"/>
</dbReference>
<reference evidence="2 3" key="1">
    <citation type="submission" date="2020-05" db="EMBL/GenBank/DDBJ databases">
        <authorList>
            <person name="Casaregola S."/>
            <person name="Devillers H."/>
            <person name="Grondin C."/>
        </authorList>
    </citation>
    <scope>NUCLEOTIDE SEQUENCE [LARGE SCALE GENOMIC DNA]</scope>
    <source>
        <strain evidence="2 3">CLIB 1767</strain>
    </source>
</reference>
<dbReference type="GO" id="GO:0016020">
    <property type="term" value="C:membrane"/>
    <property type="evidence" value="ECO:0007669"/>
    <property type="project" value="TreeGrafter"/>
</dbReference>
<feature type="transmembrane region" description="Helical" evidence="1">
    <location>
        <begin position="295"/>
        <end position="314"/>
    </location>
</feature>
<dbReference type="PANTHER" id="PTHR41807:SF1">
    <property type="entry name" value="GLUTATHIONE TRANSFERASE 3"/>
    <property type="match status" value="1"/>
</dbReference>
<organism evidence="2 3">
    <name type="scientific">Maudiozyma barnettii</name>
    <dbReference type="NCBI Taxonomy" id="61262"/>
    <lineage>
        <taxon>Eukaryota</taxon>
        <taxon>Fungi</taxon>
        <taxon>Dikarya</taxon>
        <taxon>Ascomycota</taxon>
        <taxon>Saccharomycotina</taxon>
        <taxon>Saccharomycetes</taxon>
        <taxon>Saccharomycetales</taxon>
        <taxon>Saccharomycetaceae</taxon>
        <taxon>Maudiozyma</taxon>
    </lineage>
</organism>
<dbReference type="EMBL" id="CAEFZW010000002">
    <property type="protein sequence ID" value="CAB4252766.1"/>
    <property type="molecule type" value="Genomic_DNA"/>
</dbReference>